<dbReference type="InterPro" id="IPR001509">
    <property type="entry name" value="Epimerase_deHydtase"/>
</dbReference>
<dbReference type="PANTHER" id="PTHR43574">
    <property type="entry name" value="EPIMERASE-RELATED"/>
    <property type="match status" value="1"/>
</dbReference>
<dbReference type="Pfam" id="PF01370">
    <property type="entry name" value="Epimerase"/>
    <property type="match status" value="1"/>
</dbReference>
<evidence type="ECO:0000256" key="1">
    <source>
        <dbReference type="ARBA" id="ARBA00023027"/>
    </source>
</evidence>
<comment type="caution">
    <text evidence="3">The sequence shown here is derived from an EMBL/GenBank/DDBJ whole genome shotgun (WGS) entry which is preliminary data.</text>
</comment>
<accession>A0ABP9N757</accession>
<dbReference type="Proteomes" id="UP001500804">
    <property type="component" value="Unassembled WGS sequence"/>
</dbReference>
<evidence type="ECO:0000313" key="4">
    <source>
        <dbReference type="Proteomes" id="UP001500804"/>
    </source>
</evidence>
<gene>
    <name evidence="3" type="ORF">GCM10023320_02850</name>
</gene>
<name>A0ABP9N757_9PSEU</name>
<dbReference type="PRINTS" id="PR01713">
    <property type="entry name" value="NUCEPIMERASE"/>
</dbReference>
<reference evidence="4" key="1">
    <citation type="journal article" date="2019" name="Int. J. Syst. Evol. Microbiol.">
        <title>The Global Catalogue of Microorganisms (GCM) 10K type strain sequencing project: providing services to taxonomists for standard genome sequencing and annotation.</title>
        <authorList>
            <consortium name="The Broad Institute Genomics Platform"/>
            <consortium name="The Broad Institute Genome Sequencing Center for Infectious Disease"/>
            <person name="Wu L."/>
            <person name="Ma J."/>
        </authorList>
    </citation>
    <scope>NUCLEOTIDE SEQUENCE [LARGE SCALE GENOMIC DNA]</scope>
    <source>
        <strain evidence="4">JCM 18302</strain>
    </source>
</reference>
<dbReference type="InterPro" id="IPR036291">
    <property type="entry name" value="NAD(P)-bd_dom_sf"/>
</dbReference>
<dbReference type="SUPFAM" id="SSF51735">
    <property type="entry name" value="NAD(P)-binding Rossmann-fold domains"/>
    <property type="match status" value="1"/>
</dbReference>
<proteinExistence type="predicted"/>
<sequence>MRAMVTGVAGFVGSTLARRLLADRHDVVGVDAFTDYYDPRLKRDNLRGIEHPGLRVVEADLNAVDLPALLADVEVVYHQAGQPGVRKSWGSDFDDYLQGNVGATQKLLEAALRAPRLTRFVYASSSSVYGNALRYPTREDDRPQPLSPYGVTKLAAEHLCVLYAENYGLPTVSLRYFTVYGPRQRPDMAFTRFCTAVRDGAEIPVFGTGRQVRDFTYVDDVVEANVRMATADVAAGAVFNVAGGTSTTVNEVIELLGEISGRVPAVRRGEPVPGDVERTGGSTDAIAAAVGWAPAVALREGLAEQYRWAASVLT</sequence>
<protein>
    <submittedName>
        <fullName evidence="3">NAD-dependent epimerase/dehydratase family protein</fullName>
    </submittedName>
</protein>
<evidence type="ECO:0000313" key="3">
    <source>
        <dbReference type="EMBL" id="GAA5110769.1"/>
    </source>
</evidence>
<evidence type="ECO:0000259" key="2">
    <source>
        <dbReference type="Pfam" id="PF01370"/>
    </source>
</evidence>
<dbReference type="Gene3D" id="3.40.50.720">
    <property type="entry name" value="NAD(P)-binding Rossmann-like Domain"/>
    <property type="match status" value="1"/>
</dbReference>
<feature type="domain" description="NAD-dependent epimerase/dehydratase" evidence="2">
    <location>
        <begin position="4"/>
        <end position="242"/>
    </location>
</feature>
<keyword evidence="1" id="KW-0520">NAD</keyword>
<keyword evidence="4" id="KW-1185">Reference proteome</keyword>
<dbReference type="EMBL" id="BAABJO010000001">
    <property type="protein sequence ID" value="GAA5110769.1"/>
    <property type="molecule type" value="Genomic_DNA"/>
</dbReference>
<organism evidence="3 4">
    <name type="scientific">Pseudonocardia adelaidensis</name>
    <dbReference type="NCBI Taxonomy" id="648754"/>
    <lineage>
        <taxon>Bacteria</taxon>
        <taxon>Bacillati</taxon>
        <taxon>Actinomycetota</taxon>
        <taxon>Actinomycetes</taxon>
        <taxon>Pseudonocardiales</taxon>
        <taxon>Pseudonocardiaceae</taxon>
        <taxon>Pseudonocardia</taxon>
    </lineage>
</organism>